<proteinExistence type="inferred from homology"/>
<dbReference type="SUPFAM" id="SSF53335">
    <property type="entry name" value="S-adenosyl-L-methionine-dependent methyltransferases"/>
    <property type="match status" value="1"/>
</dbReference>
<feature type="transmembrane region" description="Helical" evidence="6">
    <location>
        <begin position="78"/>
        <end position="102"/>
    </location>
</feature>
<dbReference type="Gene3D" id="3.40.50.150">
    <property type="entry name" value="Vaccinia Virus protein VP39"/>
    <property type="match status" value="1"/>
</dbReference>
<dbReference type="InterPro" id="IPR029063">
    <property type="entry name" value="SAM-dependent_MTases_sf"/>
</dbReference>
<feature type="transmembrane region" description="Helical" evidence="6">
    <location>
        <begin position="390"/>
        <end position="412"/>
    </location>
</feature>
<gene>
    <name evidence="8" type="ORF">CKO31_16950</name>
</gene>
<organism evidence="8 9">
    <name type="scientific">Thiohalocapsa halophila</name>
    <dbReference type="NCBI Taxonomy" id="69359"/>
    <lineage>
        <taxon>Bacteria</taxon>
        <taxon>Pseudomonadati</taxon>
        <taxon>Pseudomonadota</taxon>
        <taxon>Gammaproteobacteria</taxon>
        <taxon>Chromatiales</taxon>
        <taxon>Chromatiaceae</taxon>
        <taxon>Thiohalocapsa</taxon>
    </lineage>
</organism>
<evidence type="ECO:0000256" key="1">
    <source>
        <dbReference type="ARBA" id="ARBA00007867"/>
    </source>
</evidence>
<feature type="transmembrane region" description="Helical" evidence="6">
    <location>
        <begin position="271"/>
        <end position="295"/>
    </location>
</feature>
<dbReference type="InterPro" id="IPR030374">
    <property type="entry name" value="PABS"/>
</dbReference>
<feature type="transmembrane region" description="Helical" evidence="6">
    <location>
        <begin position="7"/>
        <end position="30"/>
    </location>
</feature>
<feature type="transmembrane region" description="Helical" evidence="6">
    <location>
        <begin position="190"/>
        <end position="208"/>
    </location>
</feature>
<comment type="caution">
    <text evidence="8">The sequence shown here is derived from an EMBL/GenBank/DDBJ whole genome shotgun (WGS) entry which is preliminary data.</text>
</comment>
<feature type="transmembrane region" description="Helical" evidence="6">
    <location>
        <begin position="160"/>
        <end position="184"/>
    </location>
</feature>
<dbReference type="CDD" id="cd02440">
    <property type="entry name" value="AdoMet_MTases"/>
    <property type="match status" value="1"/>
</dbReference>
<reference evidence="8 9" key="1">
    <citation type="journal article" date="2020" name="Microorganisms">
        <title>Osmotic Adaptation and Compatible Solute Biosynthesis of Phototrophic Bacteria as Revealed from Genome Analyses.</title>
        <authorList>
            <person name="Imhoff J.F."/>
            <person name="Rahn T."/>
            <person name="Kunzel S."/>
            <person name="Keller A."/>
            <person name="Neulinger S.C."/>
        </authorList>
    </citation>
    <scope>NUCLEOTIDE SEQUENCE [LARGE SCALE GENOMIC DNA]</scope>
    <source>
        <strain evidence="8 9">DSM 6210</strain>
    </source>
</reference>
<dbReference type="CDD" id="cd06174">
    <property type="entry name" value="MFS"/>
    <property type="match status" value="1"/>
</dbReference>
<name>A0ABS1CKH1_9GAMM</name>
<dbReference type="PANTHER" id="PTHR43317:SF3">
    <property type="entry name" value="BLR2883 PROTEIN"/>
    <property type="match status" value="1"/>
</dbReference>
<keyword evidence="2 4" id="KW-0808">Transferase</keyword>
<dbReference type="InterPro" id="IPR036259">
    <property type="entry name" value="MFS_trans_sf"/>
</dbReference>
<feature type="transmembrane region" description="Helical" evidence="6">
    <location>
        <begin position="122"/>
        <end position="148"/>
    </location>
</feature>
<keyword evidence="6" id="KW-1133">Transmembrane helix</keyword>
<evidence type="ECO:0000256" key="5">
    <source>
        <dbReference type="SAM" id="MobiDB-lite"/>
    </source>
</evidence>
<keyword evidence="9" id="KW-1185">Reference proteome</keyword>
<dbReference type="PANTHER" id="PTHR43317">
    <property type="entry name" value="THERMOSPERMINE SYNTHASE ACAULIS5"/>
    <property type="match status" value="1"/>
</dbReference>
<evidence type="ECO:0000256" key="4">
    <source>
        <dbReference type="PROSITE-ProRule" id="PRU00354"/>
    </source>
</evidence>
<dbReference type="Pfam" id="PF01564">
    <property type="entry name" value="Spermine_synth"/>
    <property type="match status" value="1"/>
</dbReference>
<feature type="transmembrane region" description="Helical" evidence="6">
    <location>
        <begin position="307"/>
        <end position="327"/>
    </location>
</feature>
<accession>A0ABS1CKH1</accession>
<feature type="active site" description="Proton acceptor" evidence="4">
    <location>
        <position position="618"/>
    </location>
</feature>
<keyword evidence="3 4" id="KW-0620">Polyamine biosynthesis</keyword>
<dbReference type="RefSeq" id="WP_200239931.1">
    <property type="nucleotide sequence ID" value="NZ_NRRV01000047.1"/>
</dbReference>
<feature type="domain" description="PABS" evidence="7">
    <location>
        <begin position="461"/>
        <end position="701"/>
    </location>
</feature>
<feature type="region of interest" description="Disordered" evidence="5">
    <location>
        <begin position="854"/>
        <end position="889"/>
    </location>
</feature>
<dbReference type="NCBIfam" id="NF037959">
    <property type="entry name" value="MFS_SpdSyn"/>
    <property type="match status" value="2"/>
</dbReference>
<feature type="transmembrane region" description="Helical" evidence="6">
    <location>
        <begin position="418"/>
        <end position="440"/>
    </location>
</feature>
<dbReference type="PROSITE" id="PS51006">
    <property type="entry name" value="PABS_2"/>
    <property type="match status" value="1"/>
</dbReference>
<comment type="similarity">
    <text evidence="1">Belongs to the spermidine/spermine synthase family.</text>
</comment>
<sequence length="914" mass="96481">MRDIRRGAMVTVFGLFFLSGFSALVLQVVWMRELSLLFGATAQAAAATLAAFFLGLAAGSAYWGRRSRRITRPLRSYALLEVGVLVAGLGYFLLAPAFAAQYGTLYSHLAEPAPGLLVGIKLLLALVLLSPAALFMGGTLPVLSAWLVRHPAALGRLVPLLYGVNTAGAAIGALSAAFLLPPILGYDGSYLLALALAGGIALSAWWLGGRGSAQMLEGVQASPPQVPAVALAAEALPQAWLRGLAFLSGFVALALEVLWTRMFAQVLQNSVYSYAVILVVFLLALAAGSFVAGWLARRRLPVVPTLVGLLCGAALLVALTPQLFFWLTDGLGYLGAGRDWPDYLRTLGLAAVAILAGPTLVLGVVFPYLWKAAEAGARSPGEQVGGLLALNTLGAILGSLAAGFLLLEWLGLWRAIQWLAGLYLAAAMLLTTLAVAPAAAGLCARPWLAPMLVLAPVLGFLLLLSALDAGRLPVVRTDSVQRAETLLEAREGGAGTVAVVRRGEHLGIKVDNHYTLGSTRGHGLQQRQAHFPLLLHPAPDRVFFLGMGTGITAGAALAHPVKEVVVAELLGDVIDLAAEYFRPYANGLFEDPQVRLLAEDGRHHLGATDEAYDVIIGDLFVPWKRGNAALYSLEHFQHVAERLAPGGLFAQWVPLYQVTAQELGSIARTFTAVFPHVTLWRGDFLPEGPIVALVGRLDAAPLEPAAVLRRARALRADAVAGDARGPQDSVLPDPDTPPLLLYYAGNLGRAADLLAGYPLNTDDRPRLQFSAARAQRAEAAGRRGWLVGEPLIDFFRSVLAAAPVADAPYLARLAPQQRQAVPAGLDIFAASLADAQGDAEGAQALLARASRALTANAPGNPDTGDGDSGNRDAGDRGPGDLDPGRLRRDLEALRAERDAAIKALEQRIERLQGG</sequence>
<dbReference type="EMBL" id="NRRV01000047">
    <property type="protein sequence ID" value="MBK1632395.1"/>
    <property type="molecule type" value="Genomic_DNA"/>
</dbReference>
<evidence type="ECO:0000313" key="8">
    <source>
        <dbReference type="EMBL" id="MBK1632395.1"/>
    </source>
</evidence>
<feature type="transmembrane region" description="Helical" evidence="6">
    <location>
        <begin position="347"/>
        <end position="370"/>
    </location>
</feature>
<evidence type="ECO:0000256" key="2">
    <source>
        <dbReference type="ARBA" id="ARBA00022679"/>
    </source>
</evidence>
<evidence type="ECO:0000256" key="3">
    <source>
        <dbReference type="ARBA" id="ARBA00023115"/>
    </source>
</evidence>
<evidence type="ECO:0000313" key="9">
    <source>
        <dbReference type="Proteomes" id="UP000748752"/>
    </source>
</evidence>
<feature type="transmembrane region" description="Helical" evidence="6">
    <location>
        <begin position="447"/>
        <end position="467"/>
    </location>
</feature>
<evidence type="ECO:0000259" key="7">
    <source>
        <dbReference type="PROSITE" id="PS51006"/>
    </source>
</evidence>
<keyword evidence="6" id="KW-0812">Transmembrane</keyword>
<protein>
    <recommendedName>
        <fullName evidence="7">PABS domain-containing protein</fullName>
    </recommendedName>
</protein>
<feature type="compositionally biased region" description="Basic and acidic residues" evidence="5">
    <location>
        <begin position="868"/>
        <end position="889"/>
    </location>
</feature>
<evidence type="ECO:0000256" key="6">
    <source>
        <dbReference type="SAM" id="Phobius"/>
    </source>
</evidence>
<keyword evidence="6" id="KW-0472">Membrane</keyword>
<dbReference type="SUPFAM" id="SSF103473">
    <property type="entry name" value="MFS general substrate transporter"/>
    <property type="match status" value="1"/>
</dbReference>
<feature type="transmembrane region" description="Helical" evidence="6">
    <location>
        <begin position="36"/>
        <end position="57"/>
    </location>
</feature>
<dbReference type="Proteomes" id="UP000748752">
    <property type="component" value="Unassembled WGS sequence"/>
</dbReference>
<feature type="transmembrane region" description="Helical" evidence="6">
    <location>
        <begin position="239"/>
        <end position="259"/>
    </location>
</feature>